<proteinExistence type="predicted"/>
<keyword evidence="2" id="KW-0472">Membrane</keyword>
<dbReference type="RefSeq" id="XP_037214841.1">
    <property type="nucleotide sequence ID" value="XM_037368873.1"/>
</dbReference>
<gene>
    <name evidence="3" type="ORF">MIND_01238100</name>
</gene>
<feature type="region of interest" description="Disordered" evidence="1">
    <location>
        <begin position="107"/>
        <end position="244"/>
    </location>
</feature>
<name>A0A8H6S3A2_9AGAR</name>
<keyword evidence="2" id="KW-1133">Transmembrane helix</keyword>
<protein>
    <submittedName>
        <fullName evidence="3">Uncharacterized protein</fullName>
    </submittedName>
</protein>
<dbReference type="OrthoDB" id="3063096at2759"/>
<feature type="transmembrane region" description="Helical" evidence="2">
    <location>
        <begin position="401"/>
        <end position="428"/>
    </location>
</feature>
<evidence type="ECO:0000256" key="1">
    <source>
        <dbReference type="SAM" id="MobiDB-lite"/>
    </source>
</evidence>
<keyword evidence="2" id="KW-0812">Transmembrane</keyword>
<feature type="compositionally biased region" description="Low complexity" evidence="1">
    <location>
        <begin position="140"/>
        <end position="153"/>
    </location>
</feature>
<dbReference type="GeneID" id="59351389"/>
<organism evidence="3 4">
    <name type="scientific">Mycena indigotica</name>
    <dbReference type="NCBI Taxonomy" id="2126181"/>
    <lineage>
        <taxon>Eukaryota</taxon>
        <taxon>Fungi</taxon>
        <taxon>Dikarya</taxon>
        <taxon>Basidiomycota</taxon>
        <taxon>Agaricomycotina</taxon>
        <taxon>Agaricomycetes</taxon>
        <taxon>Agaricomycetidae</taxon>
        <taxon>Agaricales</taxon>
        <taxon>Marasmiineae</taxon>
        <taxon>Mycenaceae</taxon>
        <taxon>Mycena</taxon>
    </lineage>
</organism>
<dbReference type="Proteomes" id="UP000636479">
    <property type="component" value="Unassembled WGS sequence"/>
</dbReference>
<feature type="region of interest" description="Disordered" evidence="1">
    <location>
        <begin position="1"/>
        <end position="29"/>
    </location>
</feature>
<accession>A0A8H6S3A2</accession>
<reference evidence="3" key="1">
    <citation type="submission" date="2020-05" db="EMBL/GenBank/DDBJ databases">
        <title>Mycena genomes resolve the evolution of fungal bioluminescence.</title>
        <authorList>
            <person name="Tsai I.J."/>
        </authorList>
    </citation>
    <scope>NUCLEOTIDE SEQUENCE</scope>
    <source>
        <strain evidence="3">171206Taipei</strain>
    </source>
</reference>
<sequence>MPSLAAAAPGSAKSPTTRRRRREAVKPKREMKIVTERAVYIPPPPLYTEEGLIEATTTLLLQKMIADSYEHGREFWRENKENGHGPNAAQKKVDKWLVSAGLLAPDDDFADRNADEVIDPTPPTTPTIPRPVPFTPSTDSTSSLLFAPSSSGPSTPPSPSPARTWHRRASRGLKIIIPRLSGSNLKSGMESPSSASPRSPLSPLGLSPKRLWKAVQNSTTSLPLPKRPKLFKRDSTASMPPIPASTSVVLEPVKSRSAEIVKASRRPFKPSADPNHSLLETAFKRAAMLQTITADDAQAIMDSHRAPASDREPFPGASWYVPPLPDPMPVSETPAVARGPQSPRYSYVPLEDPRSFRWPSQSTGAWFSPPPSPLLDSDDEDVFSSPSDSPSEEPEVYTARWYHPIILGLIVQLLLFVFTAVALVGLFLRPIMLGLLCYALFQLCQLRGYTLCW</sequence>
<comment type="caution">
    <text evidence="3">The sequence shown here is derived from an EMBL/GenBank/DDBJ whole genome shotgun (WGS) entry which is preliminary data.</text>
</comment>
<feature type="compositionally biased region" description="Low complexity" evidence="1">
    <location>
        <begin position="191"/>
        <end position="208"/>
    </location>
</feature>
<evidence type="ECO:0000313" key="3">
    <source>
        <dbReference type="EMBL" id="KAF7292114.1"/>
    </source>
</evidence>
<dbReference type="EMBL" id="JACAZF010000012">
    <property type="protein sequence ID" value="KAF7292114.1"/>
    <property type="molecule type" value="Genomic_DNA"/>
</dbReference>
<evidence type="ECO:0000256" key="2">
    <source>
        <dbReference type="SAM" id="Phobius"/>
    </source>
</evidence>
<feature type="compositionally biased region" description="Pro residues" evidence="1">
    <location>
        <begin position="120"/>
        <end position="134"/>
    </location>
</feature>
<dbReference type="AlphaFoldDB" id="A0A8H6S3A2"/>
<evidence type="ECO:0000313" key="4">
    <source>
        <dbReference type="Proteomes" id="UP000636479"/>
    </source>
</evidence>
<keyword evidence="4" id="KW-1185">Reference proteome</keyword>